<dbReference type="GO" id="GO:0004135">
    <property type="term" value="F:amylo-alpha-1,6-glucosidase activity"/>
    <property type="evidence" value="ECO:0007669"/>
    <property type="project" value="UniProtKB-EC"/>
</dbReference>
<dbReference type="FunFam" id="3.20.20.80:FF:000070">
    <property type="entry name" value="GDB1p Glycogen debranching enzyme"/>
    <property type="match status" value="1"/>
</dbReference>
<dbReference type="InterPro" id="IPR010401">
    <property type="entry name" value="AGL/Gdb1"/>
</dbReference>
<keyword evidence="16" id="KW-1185">Reference proteome</keyword>
<dbReference type="GO" id="GO:0004134">
    <property type="term" value="F:4-alpha-glucanotransferase activity"/>
    <property type="evidence" value="ECO:0007669"/>
    <property type="project" value="UniProtKB-EC"/>
</dbReference>
<feature type="domain" description="Glycogen debranching enzyme C-terminal" evidence="12">
    <location>
        <begin position="1030"/>
        <end position="1470"/>
    </location>
</feature>
<keyword evidence="8" id="KW-0320">Glycogen biosynthesis</keyword>
<comment type="caution">
    <text evidence="15">The sequence shown here is derived from an EMBL/GenBank/DDBJ whole genome shotgun (WGS) entry which is preliminary data.</text>
</comment>
<dbReference type="Proteomes" id="UP001432322">
    <property type="component" value="Unassembled WGS sequence"/>
</dbReference>
<evidence type="ECO:0000256" key="9">
    <source>
        <dbReference type="ARBA" id="ARBA00023268"/>
    </source>
</evidence>
<protein>
    <recommendedName>
        <fullName evidence="7">Glycogen debranching enzyme</fullName>
        <ecNumber evidence="5">2.4.1.25</ecNumber>
        <ecNumber evidence="6">3.2.1.33</ecNumber>
    </recommendedName>
    <alternativeName>
        <fullName evidence="11">Glycogen debrancher</fullName>
    </alternativeName>
</protein>
<dbReference type="InterPro" id="IPR032790">
    <property type="entry name" value="GDE_C"/>
</dbReference>
<dbReference type="PANTHER" id="PTHR10569:SF2">
    <property type="entry name" value="GLYCOGEN DEBRANCHING ENZYME"/>
    <property type="match status" value="1"/>
</dbReference>
<name>A0AAV5V5L2_9BILA</name>
<dbReference type="GO" id="GO:0005978">
    <property type="term" value="P:glycogen biosynthetic process"/>
    <property type="evidence" value="ECO:0007669"/>
    <property type="project" value="UniProtKB-KW"/>
</dbReference>
<dbReference type="InterPro" id="IPR017853">
    <property type="entry name" value="GH"/>
</dbReference>
<dbReference type="FunFam" id="3.20.20.80:FF:000108">
    <property type="entry name" value="glycogen debranching enzyme"/>
    <property type="match status" value="1"/>
</dbReference>
<accession>A0AAV5V5L2</accession>
<gene>
    <name evidence="15" type="ORF">PFISCL1PPCAC_5399</name>
</gene>
<evidence type="ECO:0000256" key="10">
    <source>
        <dbReference type="ARBA" id="ARBA00025780"/>
    </source>
</evidence>
<dbReference type="GO" id="GO:0005980">
    <property type="term" value="P:glycogen catabolic process"/>
    <property type="evidence" value="ECO:0007669"/>
    <property type="project" value="InterPro"/>
</dbReference>
<dbReference type="InterPro" id="IPR032788">
    <property type="entry name" value="AGL_central"/>
</dbReference>
<sequence length="1517" mass="170809">MTADEQVRIIVLNDGEHLEAIVRRFEQGWRVQFVLGDNLLGKSVRLLTSLSPDPLPWTSHGSALNAKAEVVCTSAGSFSYEFFVDGSDLRGGCGYFLVAPRLSIIGVPLPLDSVVCQTHLTKLLGPLSEWKDRLRVSKESGYNMIHLTPIHSLGISNSSYSIKAHHELHESLHEKDGPVSLDAVSSLVGEMEKEWGMLTVQDVVWNHAAKNAPWLQEHPESAYNCENSPHLRPAYIVDRALHHFGREIGEGKWADRGIPACIDREEHIGAISSSLRHSVLPSLRLHEFYQIDVEKATEEFEKIVRGGASEETLEESVPLNQDIEYRRKGCTVDMETSKRVFNRKRGDIGDETQRVQLCMVAFRGHLEHLNRDGERKAQSIIDDVVGACCGHIRYERVEGGGPKKGIVTEETPLLTDYFLHNFEEGKGWQEEESNAYNGERAKYLMAFNGWVMSHDPLKNFAHPDSEVYLRRQLVCWGDSVKLNYGDRPDPSSFLWKYMQDYTEHCARIFHGVRIDNAHGTPIHVAEYLLSSARSIRPNLFVFAELFTGSEELDNLFVNRLGITSLIREAQAANDSHEQGRLVYRYGGDVVGAMMQKRIRLSTGSVAHAFFLDQSHDNPSPVQIRSVHDLLPTAAMVSMASCAVGSTRGYDEIVPHAIHVVNETRLYARWSEAESSEETGLIAARRVLNQLHAQLARDGFDQVFVDQMSPSVVGITRHNAVTHETVVVVSHTAFDKGAVDREGRLNLRWIPISGVLEEILFEMEVKEEHVEEKEHSEKLLGLKSYRVETREHLTPSSSILSRFHNGGENGGHLELTRFPSGAVMAFRFRLADQQRKAIAAIRVMMDDKNEEMNRALDSALAPLTLQDMNAVLFKCEGEEKECTGGAGPYHIPNYGAPVYCGLEGLVPILHKIRLDNDLGHPLCGNLREGCWLVDYVHQRMKRYPRLEELAEKCAVLFTPLYTIPFFLRPSYFEALFAYLYRRVKNATLEKMDSALLSADSLEQSLALSSVSLSGHVPHAGLPPLSEKLKLKDAHPSSLSAGSPHFSTGIWRNWGRDTFIAIFGCYLAVKRYEDAKATILAYAGTLRHGLIPNLLAEGKTPRYNCRDSVWFWLYAVVRYVREAPNGKEILRAPVRRIYPTDDSVFGNGMEREEELRETMREAIERHWRGIEFRERNAGGAIDEQMKDQGFNVSIRVNRETGLMHGGNEFNCGTWMDKMGSSERAGNKGLPATPRDGAPVELQGLAFTVLSEMEKWSEEGVVEKRKLDGEDRSVSFGEWASLINVSFEREFYVDEQTKNPHVNRRRILKDTVGSTAGYTDFQLRCNFPIALAVAPRLISPDKAWAALDTARDALMGPLGMKTLDPTDWAYNGDYNNDDDGYDKKTAKGWNYHQGPEWLWVAAYYLQARLVIAKELGGEKMEEARREVLSRLGAYRIALKKSAWRSLPELTNADGKHCHHSCEAQAWSVGCLLEGCQTLREIAPSTPVRMNVGGESEEEEDTTVVPRMMARPRFVVRQTPM</sequence>
<evidence type="ECO:0000313" key="16">
    <source>
        <dbReference type="Proteomes" id="UP001432322"/>
    </source>
</evidence>
<dbReference type="NCBIfam" id="TIGR01531">
    <property type="entry name" value="glyc_debranch"/>
    <property type="match status" value="1"/>
</dbReference>
<dbReference type="PANTHER" id="PTHR10569">
    <property type="entry name" value="GLYCOGEN DEBRANCHING ENZYME"/>
    <property type="match status" value="1"/>
</dbReference>
<dbReference type="Pfam" id="PF14701">
    <property type="entry name" value="hDGE_amylase"/>
    <property type="match status" value="1"/>
</dbReference>
<dbReference type="EC" id="3.2.1.33" evidence="6"/>
<evidence type="ECO:0000256" key="5">
    <source>
        <dbReference type="ARBA" id="ARBA00012560"/>
    </source>
</evidence>
<dbReference type="SUPFAM" id="SSF48208">
    <property type="entry name" value="Six-hairpin glycosidases"/>
    <property type="match status" value="1"/>
</dbReference>
<dbReference type="GO" id="GO:0005737">
    <property type="term" value="C:cytoplasm"/>
    <property type="evidence" value="ECO:0007669"/>
    <property type="project" value="UniProtKB-SubCell"/>
</dbReference>
<organism evidence="15 16">
    <name type="scientific">Pristionchus fissidentatus</name>
    <dbReference type="NCBI Taxonomy" id="1538716"/>
    <lineage>
        <taxon>Eukaryota</taxon>
        <taxon>Metazoa</taxon>
        <taxon>Ecdysozoa</taxon>
        <taxon>Nematoda</taxon>
        <taxon>Chromadorea</taxon>
        <taxon>Rhabditida</taxon>
        <taxon>Rhabditina</taxon>
        <taxon>Diplogasteromorpha</taxon>
        <taxon>Diplogasteroidea</taxon>
        <taxon>Neodiplogasteridae</taxon>
        <taxon>Pristionchus</taxon>
    </lineage>
</organism>
<dbReference type="Gene3D" id="3.20.20.80">
    <property type="entry name" value="Glycosidases"/>
    <property type="match status" value="2"/>
</dbReference>
<evidence type="ECO:0000259" key="13">
    <source>
        <dbReference type="Pfam" id="PF14701"/>
    </source>
</evidence>
<evidence type="ECO:0000256" key="6">
    <source>
        <dbReference type="ARBA" id="ARBA00012778"/>
    </source>
</evidence>
<evidence type="ECO:0000256" key="7">
    <source>
        <dbReference type="ARBA" id="ARBA00020723"/>
    </source>
</evidence>
<comment type="catalytic activity">
    <reaction evidence="2">
        <text>Hydrolysis of (1-&gt;6)-alpha-D-glucosidic branch linkages in glycogen phosphorylase limit dextrin.</text>
        <dbReference type="EC" id="3.2.1.33"/>
    </reaction>
</comment>
<comment type="function">
    <text evidence="3">Multifunctional enzyme acting as 1,4-alpha-D-glucan:1,4-alpha-D-glucan 4-alpha-D-glycosyltransferase and amylo-1,6-glucosidase in glycogen degradation.</text>
</comment>
<evidence type="ECO:0000256" key="1">
    <source>
        <dbReference type="ARBA" id="ARBA00000439"/>
    </source>
</evidence>
<evidence type="ECO:0000313" key="15">
    <source>
        <dbReference type="EMBL" id="GMT14102.1"/>
    </source>
</evidence>
<comment type="catalytic activity">
    <reaction evidence="1">
        <text>Transfers a segment of a (1-&gt;4)-alpha-D-glucan to a new position in an acceptor, which may be glucose or a (1-&gt;4)-alpha-D-glucan.</text>
        <dbReference type="EC" id="2.4.1.25"/>
    </reaction>
</comment>
<evidence type="ECO:0000256" key="3">
    <source>
        <dbReference type="ARBA" id="ARBA00003530"/>
    </source>
</evidence>
<dbReference type="InterPro" id="IPR012341">
    <property type="entry name" value="6hp_glycosidase-like_sf"/>
</dbReference>
<evidence type="ECO:0000256" key="4">
    <source>
        <dbReference type="ARBA" id="ARBA00004496"/>
    </source>
</evidence>
<dbReference type="EMBL" id="BTSY01000002">
    <property type="protein sequence ID" value="GMT14102.1"/>
    <property type="molecule type" value="Genomic_DNA"/>
</dbReference>
<feature type="domain" description="Glycogen debranching enzyme glucanotransferase" evidence="13">
    <location>
        <begin position="109"/>
        <end position="540"/>
    </location>
</feature>
<evidence type="ECO:0000259" key="14">
    <source>
        <dbReference type="Pfam" id="PF14702"/>
    </source>
</evidence>
<dbReference type="InterPro" id="IPR032792">
    <property type="entry name" value="AGL_glucanoTrfase"/>
</dbReference>
<dbReference type="InterPro" id="IPR006421">
    <property type="entry name" value="Glycogen_debranch_met"/>
</dbReference>
<evidence type="ECO:0000256" key="8">
    <source>
        <dbReference type="ARBA" id="ARBA00023056"/>
    </source>
</evidence>
<dbReference type="Pfam" id="PF06202">
    <property type="entry name" value="GDE_C"/>
    <property type="match status" value="1"/>
</dbReference>
<reference evidence="15" key="1">
    <citation type="submission" date="2023-10" db="EMBL/GenBank/DDBJ databases">
        <title>Genome assembly of Pristionchus species.</title>
        <authorList>
            <person name="Yoshida K."/>
            <person name="Sommer R.J."/>
        </authorList>
    </citation>
    <scope>NUCLEOTIDE SEQUENCE</scope>
    <source>
        <strain evidence="15">RS5133</strain>
    </source>
</reference>
<dbReference type="EC" id="2.4.1.25" evidence="5"/>
<keyword evidence="9" id="KW-0511">Multifunctional enzyme</keyword>
<proteinExistence type="inferred from homology"/>
<evidence type="ECO:0000259" key="12">
    <source>
        <dbReference type="Pfam" id="PF06202"/>
    </source>
</evidence>
<evidence type="ECO:0000256" key="11">
    <source>
        <dbReference type="ARBA" id="ARBA00031477"/>
    </source>
</evidence>
<feature type="domain" description="Glycogen debranching enzyme central" evidence="14">
    <location>
        <begin position="679"/>
        <end position="939"/>
    </location>
</feature>
<dbReference type="CDD" id="cd11327">
    <property type="entry name" value="AmyAc_Glg_debranch_2"/>
    <property type="match status" value="1"/>
</dbReference>
<evidence type="ECO:0000256" key="2">
    <source>
        <dbReference type="ARBA" id="ARBA00000927"/>
    </source>
</evidence>
<dbReference type="Gene3D" id="1.50.10.10">
    <property type="match status" value="1"/>
</dbReference>
<dbReference type="Pfam" id="PF14702">
    <property type="entry name" value="hGDE_central"/>
    <property type="match status" value="1"/>
</dbReference>
<comment type="subcellular location">
    <subcellularLocation>
        <location evidence="4">Cytoplasm</location>
    </subcellularLocation>
</comment>
<comment type="similarity">
    <text evidence="10">Belongs to the glycogen debranching enzyme family.</text>
</comment>
<dbReference type="SUPFAM" id="SSF51445">
    <property type="entry name" value="(Trans)glycosidases"/>
    <property type="match status" value="1"/>
</dbReference>
<dbReference type="InterPro" id="IPR008928">
    <property type="entry name" value="6-hairpin_glycosidase_sf"/>
</dbReference>